<comment type="subunit">
    <text evidence="14">Homohexamer.</text>
</comment>
<dbReference type="InterPro" id="IPR005936">
    <property type="entry name" value="FtsH"/>
</dbReference>
<feature type="binding site" evidence="14">
    <location>
        <position position="553"/>
    </location>
    <ligand>
        <name>Zn(2+)</name>
        <dbReference type="ChEBI" id="CHEBI:29105"/>
        <note>catalytic</note>
    </ligand>
</feature>
<evidence type="ECO:0000256" key="16">
    <source>
        <dbReference type="SAM" id="MobiDB-lite"/>
    </source>
</evidence>
<reference evidence="18 19" key="1">
    <citation type="submission" date="2020-04" db="EMBL/GenBank/DDBJ databases">
        <title>Genome sequencing of novel species.</title>
        <authorList>
            <person name="Heo J."/>
            <person name="Kim S.-J."/>
            <person name="Kim J.-S."/>
            <person name="Hong S.-B."/>
            <person name="Kwon S.-W."/>
        </authorList>
    </citation>
    <scope>NUCLEOTIDE SEQUENCE [LARGE SCALE GENOMIC DNA]</scope>
    <source>
        <strain evidence="18 19">F39-2</strain>
    </source>
</reference>
<dbReference type="KEGG" id="mrob:HH214_15190"/>
<keyword evidence="10 14" id="KW-0067">ATP-binding</keyword>
<keyword evidence="13 14" id="KW-0472">Membrane</keyword>
<evidence type="ECO:0000256" key="3">
    <source>
        <dbReference type="ARBA" id="ARBA00010550"/>
    </source>
</evidence>
<comment type="similarity">
    <text evidence="2 14">In the C-terminal section; belongs to the peptidase M41 family.</text>
</comment>
<evidence type="ECO:0000256" key="15">
    <source>
        <dbReference type="RuleBase" id="RU003651"/>
    </source>
</evidence>
<dbReference type="CDD" id="cd19501">
    <property type="entry name" value="RecA-like_FtsH"/>
    <property type="match status" value="1"/>
</dbReference>
<dbReference type="RefSeq" id="WP_169609012.1">
    <property type="nucleotide sequence ID" value="NZ_CP051682.1"/>
</dbReference>
<dbReference type="FunFam" id="1.20.58.760:FF:000003">
    <property type="entry name" value="AFG3-like AAA ATPase 2"/>
    <property type="match status" value="1"/>
</dbReference>
<evidence type="ECO:0000256" key="1">
    <source>
        <dbReference type="ARBA" id="ARBA00004141"/>
    </source>
</evidence>
<comment type="cofactor">
    <cofactor evidence="14">
        <name>Zn(2+)</name>
        <dbReference type="ChEBI" id="CHEBI:29105"/>
    </cofactor>
    <text evidence="14">Binds 1 zinc ion per subunit.</text>
</comment>
<dbReference type="Gene3D" id="1.20.58.760">
    <property type="entry name" value="Peptidase M41"/>
    <property type="match status" value="1"/>
</dbReference>
<dbReference type="GO" id="GO:0006508">
    <property type="term" value="P:proteolysis"/>
    <property type="evidence" value="ECO:0007669"/>
    <property type="project" value="UniProtKB-KW"/>
</dbReference>
<evidence type="ECO:0000256" key="10">
    <source>
        <dbReference type="ARBA" id="ARBA00022840"/>
    </source>
</evidence>
<feature type="binding site" evidence="14">
    <location>
        <position position="481"/>
    </location>
    <ligand>
        <name>Zn(2+)</name>
        <dbReference type="ChEBI" id="CHEBI:29105"/>
        <note>catalytic</note>
    </ligand>
</feature>
<evidence type="ECO:0000256" key="9">
    <source>
        <dbReference type="ARBA" id="ARBA00022833"/>
    </source>
</evidence>
<dbReference type="SUPFAM" id="SSF140990">
    <property type="entry name" value="FtsH protease domain-like"/>
    <property type="match status" value="1"/>
</dbReference>
<dbReference type="SUPFAM" id="SSF52540">
    <property type="entry name" value="P-loop containing nucleoside triphosphate hydrolases"/>
    <property type="match status" value="1"/>
</dbReference>
<evidence type="ECO:0000256" key="5">
    <source>
        <dbReference type="ARBA" id="ARBA00022692"/>
    </source>
</evidence>
<dbReference type="InterPro" id="IPR050928">
    <property type="entry name" value="ATP-dep_Zn_Metalloprotease"/>
</dbReference>
<dbReference type="GO" id="GO:0004222">
    <property type="term" value="F:metalloendopeptidase activity"/>
    <property type="evidence" value="ECO:0007669"/>
    <property type="project" value="InterPro"/>
</dbReference>
<comment type="similarity">
    <text evidence="15">Belongs to the AAA ATPase family.</text>
</comment>
<dbReference type="Gene3D" id="1.10.8.60">
    <property type="match status" value="1"/>
</dbReference>
<dbReference type="EC" id="3.4.24.-" evidence="14"/>
<dbReference type="HAMAP" id="MF_01458">
    <property type="entry name" value="FtsH"/>
    <property type="match status" value="1"/>
</dbReference>
<comment type="function">
    <text evidence="14">Acts as a processive, ATP-dependent zinc metallopeptidase for both cytoplasmic and membrane proteins. Plays a role in the quality control of integral membrane proteins.</text>
</comment>
<evidence type="ECO:0000256" key="6">
    <source>
        <dbReference type="ARBA" id="ARBA00022723"/>
    </source>
</evidence>
<proteinExistence type="inferred from homology"/>
<comment type="similarity">
    <text evidence="14">In the central section; belongs to the AAA ATPase family.</text>
</comment>
<keyword evidence="12 14" id="KW-0482">Metalloprotease</keyword>
<dbReference type="Pfam" id="PF01434">
    <property type="entry name" value="Peptidase_M41"/>
    <property type="match status" value="1"/>
</dbReference>
<dbReference type="FunFam" id="1.10.8.60:FF:000019">
    <property type="entry name" value="AFG3-like AAA ATPase 2"/>
    <property type="match status" value="1"/>
</dbReference>
<dbReference type="AlphaFoldDB" id="A0A7L5E9Q3"/>
<feature type="binding site" evidence="14">
    <location>
        <position position="477"/>
    </location>
    <ligand>
        <name>Zn(2+)</name>
        <dbReference type="ChEBI" id="CHEBI:29105"/>
        <note>catalytic</note>
    </ligand>
</feature>
<feature type="active site" evidence="14">
    <location>
        <position position="478"/>
    </location>
</feature>
<evidence type="ECO:0000313" key="18">
    <source>
        <dbReference type="EMBL" id="QJD97116.1"/>
    </source>
</evidence>
<evidence type="ECO:0000256" key="11">
    <source>
        <dbReference type="ARBA" id="ARBA00022989"/>
    </source>
</evidence>
<dbReference type="PROSITE" id="PS00674">
    <property type="entry name" value="AAA"/>
    <property type="match status" value="1"/>
</dbReference>
<name>A0A7L5E9Q3_9SPHI</name>
<evidence type="ECO:0000256" key="13">
    <source>
        <dbReference type="ARBA" id="ARBA00023136"/>
    </source>
</evidence>
<protein>
    <recommendedName>
        <fullName evidence="14">ATP-dependent zinc metalloprotease FtsH</fullName>
        <ecNumber evidence="14">3.4.24.-</ecNumber>
    </recommendedName>
</protein>
<accession>A0A7L5E9Q3</accession>
<sequence length="697" mass="76981">MKDNKADKPKSFRRIPNRRITPRPPRFNFMWLYAIIILALLVVPQLLSSSGGKAIDFNPRIANMLRAGDVERIVAYKDGDREVADVYIKKDSLRKSAYADVRDNRSFGISTANPQYSFTDASPESLKQTVNNAMKDLPEAAKTPLEFAQQHESWMSNWLVQCIIMVVLVAGFWLFIMRRMSGGAGGGPGGQIFNIGKSKATLFDKEAQINVTFNDVAGLQEAKEEVMEIVDFLKNPKKYTNLGGKIPKGALLVGSPGTGKTLMAKAVAGEAQVPFFSLSGSDFVEMFVGVGASRVRDLFRQAKDKAPCIIFIDEIDAIGRARGKNNIVGGNDERENTLNQLLVEMDGFGTDSGIIIMAATNRPDVLDSALLRPGRFDRQISIDKPDLVGREQIFKVHLGPLKLAEGVDAKKLSAQTPGFAGAEIANVCNEAALIAARRDKQAVDMQDFQDAIDRVIGGLEKKNKIISPEEKRIVAYHEAGHAIAGWFLEHADPLVKVSIVPRGVAALGYAQYLPREQFLHTTEQLKDEMVVSMGGRVAEDIVFGKISTGALSDLERITKLAYAMVKIYGMNSRVGNVSFYDPQGEYQFNKPYSDTTAELIDEEVRTLIDNVYQRTKDLLNEKREGLEKLAAKLLEKEVLFQSDLEELLGKRPFDNRTAYDKFVNGEAALNPDVDNNAIPESVTNPETARIEGQQPQG</sequence>
<keyword evidence="8 14" id="KW-0378">Hydrolase</keyword>
<evidence type="ECO:0000256" key="8">
    <source>
        <dbReference type="ARBA" id="ARBA00022801"/>
    </source>
</evidence>
<organism evidence="18 19">
    <name type="scientific">Mucilaginibacter robiniae</name>
    <dbReference type="NCBI Taxonomy" id="2728022"/>
    <lineage>
        <taxon>Bacteria</taxon>
        <taxon>Pseudomonadati</taxon>
        <taxon>Bacteroidota</taxon>
        <taxon>Sphingobacteriia</taxon>
        <taxon>Sphingobacteriales</taxon>
        <taxon>Sphingobacteriaceae</taxon>
        <taxon>Mucilaginibacter</taxon>
    </lineage>
</organism>
<dbReference type="InterPro" id="IPR041569">
    <property type="entry name" value="AAA_lid_3"/>
</dbReference>
<dbReference type="PANTHER" id="PTHR43655:SF2">
    <property type="entry name" value="AFG3 LIKE MATRIX AAA PEPTIDASE SUBUNIT 2, ISOFORM A"/>
    <property type="match status" value="1"/>
</dbReference>
<dbReference type="InterPro" id="IPR003959">
    <property type="entry name" value="ATPase_AAA_core"/>
</dbReference>
<feature type="binding site" evidence="14">
    <location>
        <begin position="254"/>
        <end position="261"/>
    </location>
    <ligand>
        <name>ATP</name>
        <dbReference type="ChEBI" id="CHEBI:30616"/>
    </ligand>
</feature>
<dbReference type="Gene3D" id="3.40.50.300">
    <property type="entry name" value="P-loop containing nucleotide triphosphate hydrolases"/>
    <property type="match status" value="1"/>
</dbReference>
<keyword evidence="9 14" id="KW-0862">Zinc</keyword>
<feature type="transmembrane region" description="Helical" evidence="14">
    <location>
        <begin position="27"/>
        <end position="47"/>
    </location>
</feature>
<dbReference type="GO" id="GO:0030163">
    <property type="term" value="P:protein catabolic process"/>
    <property type="evidence" value="ECO:0007669"/>
    <property type="project" value="UniProtKB-UniRule"/>
</dbReference>
<dbReference type="InterPro" id="IPR027417">
    <property type="entry name" value="P-loop_NTPase"/>
</dbReference>
<evidence type="ECO:0000259" key="17">
    <source>
        <dbReference type="SMART" id="SM00382"/>
    </source>
</evidence>
<dbReference type="InterPro" id="IPR037219">
    <property type="entry name" value="Peptidase_M41-like"/>
</dbReference>
<dbReference type="PANTHER" id="PTHR43655">
    <property type="entry name" value="ATP-DEPENDENT PROTEASE"/>
    <property type="match status" value="1"/>
</dbReference>
<dbReference type="Pfam" id="PF17862">
    <property type="entry name" value="AAA_lid_3"/>
    <property type="match status" value="1"/>
</dbReference>
<keyword evidence="5 14" id="KW-0812">Transmembrane</keyword>
<dbReference type="GO" id="GO:0004176">
    <property type="term" value="F:ATP-dependent peptidase activity"/>
    <property type="evidence" value="ECO:0007669"/>
    <property type="project" value="InterPro"/>
</dbReference>
<dbReference type="GO" id="GO:0008270">
    <property type="term" value="F:zinc ion binding"/>
    <property type="evidence" value="ECO:0007669"/>
    <property type="project" value="UniProtKB-UniRule"/>
</dbReference>
<keyword evidence="7 14" id="KW-0547">Nucleotide-binding</keyword>
<evidence type="ECO:0000256" key="7">
    <source>
        <dbReference type="ARBA" id="ARBA00022741"/>
    </source>
</evidence>
<dbReference type="InterPro" id="IPR003593">
    <property type="entry name" value="AAA+_ATPase"/>
</dbReference>
<feature type="domain" description="AAA+ ATPase" evidence="17">
    <location>
        <begin position="246"/>
        <end position="386"/>
    </location>
</feature>
<dbReference type="GO" id="GO:0005524">
    <property type="term" value="F:ATP binding"/>
    <property type="evidence" value="ECO:0007669"/>
    <property type="project" value="UniProtKB-UniRule"/>
</dbReference>
<keyword evidence="6 14" id="KW-0479">Metal-binding</keyword>
<evidence type="ECO:0000313" key="19">
    <source>
        <dbReference type="Proteomes" id="UP000503278"/>
    </source>
</evidence>
<dbReference type="Proteomes" id="UP000503278">
    <property type="component" value="Chromosome"/>
</dbReference>
<feature type="transmembrane region" description="Helical" evidence="14">
    <location>
        <begin position="158"/>
        <end position="176"/>
    </location>
</feature>
<keyword evidence="19" id="KW-1185">Reference proteome</keyword>
<comment type="similarity">
    <text evidence="3">In the N-terminal section; belongs to the AAA ATPase family.</text>
</comment>
<dbReference type="FunFam" id="3.40.50.300:FF:000001">
    <property type="entry name" value="ATP-dependent zinc metalloprotease FtsH"/>
    <property type="match status" value="1"/>
</dbReference>
<feature type="region of interest" description="Disordered" evidence="16">
    <location>
        <begin position="669"/>
        <end position="697"/>
    </location>
</feature>
<dbReference type="GO" id="GO:0016887">
    <property type="term" value="F:ATP hydrolysis activity"/>
    <property type="evidence" value="ECO:0007669"/>
    <property type="project" value="UniProtKB-UniRule"/>
</dbReference>
<dbReference type="InterPro" id="IPR003960">
    <property type="entry name" value="ATPase_AAA_CS"/>
</dbReference>
<evidence type="ECO:0000256" key="14">
    <source>
        <dbReference type="HAMAP-Rule" id="MF_01458"/>
    </source>
</evidence>
<dbReference type="Pfam" id="PF00004">
    <property type="entry name" value="AAA"/>
    <property type="match status" value="1"/>
</dbReference>
<evidence type="ECO:0000256" key="4">
    <source>
        <dbReference type="ARBA" id="ARBA00022670"/>
    </source>
</evidence>
<gene>
    <name evidence="18" type="primary">hflB</name>
    <name evidence="14" type="synonym">ftsH</name>
    <name evidence="18" type="ORF">HH214_15190</name>
</gene>
<evidence type="ECO:0000256" key="12">
    <source>
        <dbReference type="ARBA" id="ARBA00023049"/>
    </source>
</evidence>
<dbReference type="NCBIfam" id="TIGR01241">
    <property type="entry name" value="FtsH_fam"/>
    <property type="match status" value="1"/>
</dbReference>
<keyword evidence="4 14" id="KW-0645">Protease</keyword>
<dbReference type="EMBL" id="CP051682">
    <property type="protein sequence ID" value="QJD97116.1"/>
    <property type="molecule type" value="Genomic_DNA"/>
</dbReference>
<keyword evidence="11 14" id="KW-1133">Transmembrane helix</keyword>
<dbReference type="SMART" id="SM00382">
    <property type="entry name" value="AAA"/>
    <property type="match status" value="1"/>
</dbReference>
<comment type="subcellular location">
    <subcellularLocation>
        <location evidence="14">Cell membrane</location>
        <topology evidence="14">Multi-pass membrane protein</topology>
        <orientation evidence="14">Cytoplasmic side</orientation>
    </subcellularLocation>
    <subcellularLocation>
        <location evidence="1">Membrane</location>
        <topology evidence="1">Multi-pass membrane protein</topology>
    </subcellularLocation>
</comment>
<dbReference type="GO" id="GO:0005886">
    <property type="term" value="C:plasma membrane"/>
    <property type="evidence" value="ECO:0007669"/>
    <property type="project" value="UniProtKB-SubCell"/>
</dbReference>
<evidence type="ECO:0000256" key="2">
    <source>
        <dbReference type="ARBA" id="ARBA00010044"/>
    </source>
</evidence>
<keyword evidence="14" id="KW-1003">Cell membrane</keyword>
<dbReference type="InterPro" id="IPR000642">
    <property type="entry name" value="Peptidase_M41"/>
</dbReference>